<feature type="compositionally biased region" description="Basic and acidic residues" evidence="1">
    <location>
        <begin position="1"/>
        <end position="20"/>
    </location>
</feature>
<dbReference type="Proteomes" id="UP001595696">
    <property type="component" value="Unassembled WGS sequence"/>
</dbReference>
<evidence type="ECO:0000256" key="2">
    <source>
        <dbReference type="SAM" id="Phobius"/>
    </source>
</evidence>
<evidence type="ECO:0000313" key="4">
    <source>
        <dbReference type="Proteomes" id="UP001595696"/>
    </source>
</evidence>
<keyword evidence="2" id="KW-0812">Transmembrane</keyword>
<name>A0ABV8DXI9_9NOCA</name>
<keyword evidence="4" id="KW-1185">Reference proteome</keyword>
<feature type="transmembrane region" description="Helical" evidence="2">
    <location>
        <begin position="39"/>
        <end position="58"/>
    </location>
</feature>
<evidence type="ECO:0008006" key="5">
    <source>
        <dbReference type="Google" id="ProtNLM"/>
    </source>
</evidence>
<sequence length="103" mass="10866">MRDPGTSERDNDNFAPDRSRTTRSHAGEGIQDGFNIPGIILWALGIVALGGSLTAAAYGFNGWAIIAAILCAIGILGGSAWLLLEHRRIKAREGLALADPMGH</sequence>
<feature type="region of interest" description="Disordered" evidence="1">
    <location>
        <begin position="1"/>
        <end position="33"/>
    </location>
</feature>
<dbReference type="EMBL" id="JBHSAX010000017">
    <property type="protein sequence ID" value="MFC3964464.1"/>
    <property type="molecule type" value="Genomic_DNA"/>
</dbReference>
<dbReference type="RefSeq" id="WP_378614220.1">
    <property type="nucleotide sequence ID" value="NZ_JBHSAX010000017.1"/>
</dbReference>
<gene>
    <name evidence="3" type="ORF">ACFO0B_20975</name>
</gene>
<comment type="caution">
    <text evidence="3">The sequence shown here is derived from an EMBL/GenBank/DDBJ whole genome shotgun (WGS) entry which is preliminary data.</text>
</comment>
<keyword evidence="2" id="KW-1133">Transmembrane helix</keyword>
<organism evidence="3 4">
    <name type="scientific">Nocardia jiangsuensis</name>
    <dbReference type="NCBI Taxonomy" id="1691563"/>
    <lineage>
        <taxon>Bacteria</taxon>
        <taxon>Bacillati</taxon>
        <taxon>Actinomycetota</taxon>
        <taxon>Actinomycetes</taxon>
        <taxon>Mycobacteriales</taxon>
        <taxon>Nocardiaceae</taxon>
        <taxon>Nocardia</taxon>
    </lineage>
</organism>
<evidence type="ECO:0000313" key="3">
    <source>
        <dbReference type="EMBL" id="MFC3964464.1"/>
    </source>
</evidence>
<keyword evidence="2" id="KW-0472">Membrane</keyword>
<feature type="transmembrane region" description="Helical" evidence="2">
    <location>
        <begin position="64"/>
        <end position="84"/>
    </location>
</feature>
<reference evidence="4" key="1">
    <citation type="journal article" date="2019" name="Int. J. Syst. Evol. Microbiol.">
        <title>The Global Catalogue of Microorganisms (GCM) 10K type strain sequencing project: providing services to taxonomists for standard genome sequencing and annotation.</title>
        <authorList>
            <consortium name="The Broad Institute Genomics Platform"/>
            <consortium name="The Broad Institute Genome Sequencing Center for Infectious Disease"/>
            <person name="Wu L."/>
            <person name="Ma J."/>
        </authorList>
    </citation>
    <scope>NUCLEOTIDE SEQUENCE [LARGE SCALE GENOMIC DNA]</scope>
    <source>
        <strain evidence="4">CGMCC 4.7330</strain>
    </source>
</reference>
<protein>
    <recommendedName>
        <fullName evidence="5">UsfY protein</fullName>
    </recommendedName>
</protein>
<evidence type="ECO:0000256" key="1">
    <source>
        <dbReference type="SAM" id="MobiDB-lite"/>
    </source>
</evidence>
<proteinExistence type="predicted"/>
<accession>A0ABV8DXI9</accession>